<feature type="compositionally biased region" description="Polar residues" evidence="1">
    <location>
        <begin position="32"/>
        <end position="42"/>
    </location>
</feature>
<feature type="region of interest" description="Disordered" evidence="1">
    <location>
        <begin position="1"/>
        <end position="42"/>
    </location>
</feature>
<protein>
    <submittedName>
        <fullName evidence="2">Uncharacterized protein</fullName>
    </submittedName>
</protein>
<dbReference type="EMBL" id="JBJUIK010000011">
    <property type="protein sequence ID" value="KAL3514899.1"/>
    <property type="molecule type" value="Genomic_DNA"/>
</dbReference>
<evidence type="ECO:0000313" key="2">
    <source>
        <dbReference type="EMBL" id="KAL3514899.1"/>
    </source>
</evidence>
<evidence type="ECO:0000313" key="3">
    <source>
        <dbReference type="Proteomes" id="UP001630127"/>
    </source>
</evidence>
<dbReference type="AlphaFoldDB" id="A0ABD2Z7R4"/>
<keyword evidence="3" id="KW-1185">Reference proteome</keyword>
<dbReference type="Proteomes" id="UP001630127">
    <property type="component" value="Unassembled WGS sequence"/>
</dbReference>
<feature type="compositionally biased region" description="Basic residues" evidence="1">
    <location>
        <begin position="21"/>
        <end position="31"/>
    </location>
</feature>
<proteinExistence type="predicted"/>
<name>A0ABD2Z7R4_9GENT</name>
<accession>A0ABD2Z7R4</accession>
<comment type="caution">
    <text evidence="2">The sequence shown here is derived from an EMBL/GenBank/DDBJ whole genome shotgun (WGS) entry which is preliminary data.</text>
</comment>
<organism evidence="2 3">
    <name type="scientific">Cinchona calisaya</name>
    <dbReference type="NCBI Taxonomy" id="153742"/>
    <lineage>
        <taxon>Eukaryota</taxon>
        <taxon>Viridiplantae</taxon>
        <taxon>Streptophyta</taxon>
        <taxon>Embryophyta</taxon>
        <taxon>Tracheophyta</taxon>
        <taxon>Spermatophyta</taxon>
        <taxon>Magnoliopsida</taxon>
        <taxon>eudicotyledons</taxon>
        <taxon>Gunneridae</taxon>
        <taxon>Pentapetalae</taxon>
        <taxon>asterids</taxon>
        <taxon>lamiids</taxon>
        <taxon>Gentianales</taxon>
        <taxon>Rubiaceae</taxon>
        <taxon>Cinchonoideae</taxon>
        <taxon>Cinchoneae</taxon>
        <taxon>Cinchona</taxon>
    </lineage>
</organism>
<sequence length="121" mass="13636">MRMNTQRQTRKNRASAGGGGGRRRRPIKQHLRLTQSSKPATNTWDDGISALSLLSNLHTQSLDEYSLDVGPFPFSIMEIIRIDRRKWQADMDLTNSLTSLVYNFTLSLCVSGVTSSLDHNK</sequence>
<reference evidence="2 3" key="1">
    <citation type="submission" date="2024-11" db="EMBL/GenBank/DDBJ databases">
        <title>A near-complete genome assembly of Cinchona calisaya.</title>
        <authorList>
            <person name="Lian D.C."/>
            <person name="Zhao X.W."/>
            <person name="Wei L."/>
        </authorList>
    </citation>
    <scope>NUCLEOTIDE SEQUENCE [LARGE SCALE GENOMIC DNA]</scope>
    <source>
        <tissue evidence="2">Nenye</tissue>
    </source>
</reference>
<gene>
    <name evidence="2" type="ORF">ACH5RR_027616</name>
</gene>
<evidence type="ECO:0000256" key="1">
    <source>
        <dbReference type="SAM" id="MobiDB-lite"/>
    </source>
</evidence>